<evidence type="ECO:0000313" key="15">
    <source>
        <dbReference type="Proteomes" id="UP000293846"/>
    </source>
</evidence>
<feature type="binding site" evidence="11">
    <location>
        <position position="143"/>
    </location>
    <ligand>
        <name>substrate</name>
    </ligand>
</feature>
<feature type="binding site" evidence="11">
    <location>
        <position position="254"/>
    </location>
    <ligand>
        <name>substrate</name>
    </ligand>
</feature>
<feature type="binding site" evidence="11">
    <location>
        <begin position="222"/>
        <end position="223"/>
    </location>
    <ligand>
        <name>substrate</name>
    </ligand>
</feature>
<keyword evidence="6 9" id="KW-0119">Carbohydrate metabolism</keyword>
<feature type="binding site" evidence="12">
    <location>
        <position position="198"/>
    </location>
    <ligand>
        <name>Zn(2+)</name>
        <dbReference type="ChEBI" id="CHEBI:29105"/>
    </ligand>
</feature>
<evidence type="ECO:0000313" key="14">
    <source>
        <dbReference type="EMBL" id="TCJ04052.1"/>
    </source>
</evidence>
<dbReference type="GO" id="GO:0006046">
    <property type="term" value="P:N-acetylglucosamine catabolic process"/>
    <property type="evidence" value="ECO:0007669"/>
    <property type="project" value="TreeGrafter"/>
</dbReference>
<feature type="binding site" evidence="12">
    <location>
        <position position="219"/>
    </location>
    <ligand>
        <name>Zn(2+)</name>
        <dbReference type="ChEBI" id="CHEBI:29105"/>
    </ligand>
</feature>
<evidence type="ECO:0000256" key="9">
    <source>
        <dbReference type="PIRNR" id="PIRNR038994"/>
    </source>
</evidence>
<comment type="similarity">
    <text evidence="1 9">Belongs to the metallo-dependent hydrolases superfamily. NagA family.</text>
</comment>
<feature type="active site" description="Proton donor/acceptor" evidence="10">
    <location>
        <position position="277"/>
    </location>
</feature>
<dbReference type="FunFam" id="3.20.20.140:FF:000004">
    <property type="entry name" value="N-acetylglucosamine-6-phosphate deacetylase"/>
    <property type="match status" value="1"/>
</dbReference>
<dbReference type="SUPFAM" id="SSF51338">
    <property type="entry name" value="Composite domain of metallo-dependent hydrolases"/>
    <property type="match status" value="1"/>
</dbReference>
<dbReference type="NCBIfam" id="TIGR00221">
    <property type="entry name" value="nagA"/>
    <property type="match status" value="1"/>
</dbReference>
<sequence length="386" mass="42191">MERKILISNVTIVNYDQSEFVGSIFLKDGKIEKIGKDLHVDANEYLDGASKGWIVFPGFIDMHIHGSEGFDTMDATEEALRGMARSLVKEGTTGFLATTMTQSIPVIEAALENISHYKSNPDEAELLGIHVEGPFISRRWAGAQPIEHIIEPSIEQFNRWQELSGYRIKQITIAPEVQNGLEFVEACCKMGILVSIGHSDATAKEVERAVGLGAKQATHLFNGMRPFHHREPGVVGAALLEERVKTEVIADFLHSHADALNLAFRLKGASGIILITDAMRAKGLPYGDYDLGGQTVSVTENGAHLSIGALAGSVLTMDQAVRNFNKTTNCSLQELVSMTSSNAAKQLQLRNKGYIAEGFDADIVILDQSLHVQKTICRGSIVFENE</sequence>
<name>A0A4R1AV44_9BACI</name>
<dbReference type="RefSeq" id="WP_131236890.1">
    <property type="nucleotide sequence ID" value="NZ_SJTH01000011.1"/>
</dbReference>
<comment type="caution">
    <text evidence="14">The sequence shown here is derived from an EMBL/GenBank/DDBJ whole genome shotgun (WGS) entry which is preliminary data.</text>
</comment>
<comment type="cofactor">
    <cofactor evidence="12">
        <name>a divalent metal cation</name>
        <dbReference type="ChEBI" id="CHEBI:60240"/>
    </cofactor>
    <text evidence="12">Binds 1 divalent metal cation per subunit.</text>
</comment>
<dbReference type="InterPro" id="IPR011059">
    <property type="entry name" value="Metal-dep_hydrolase_composite"/>
</dbReference>
<feature type="binding site" evidence="11">
    <location>
        <begin position="310"/>
        <end position="312"/>
    </location>
    <ligand>
        <name>substrate</name>
    </ligand>
</feature>
<keyword evidence="4 12" id="KW-0479">Metal-binding</keyword>
<dbReference type="STRING" id="1742358.GCA_001439605_03182"/>
<proteinExistence type="inferred from homology"/>
<dbReference type="EC" id="3.5.1.25" evidence="2"/>
<dbReference type="InterPro" id="IPR006680">
    <property type="entry name" value="Amidohydro-rel"/>
</dbReference>
<dbReference type="Gene3D" id="2.30.40.10">
    <property type="entry name" value="Urease, subunit C, domain 1"/>
    <property type="match status" value="1"/>
</dbReference>
<evidence type="ECO:0000256" key="11">
    <source>
        <dbReference type="PIRSR" id="PIRSR038994-2"/>
    </source>
</evidence>
<accession>A0A4R1AV44</accession>
<comment type="pathway">
    <text evidence="8">Amino-sugar metabolism; N-acetylneuraminate degradation; D-fructose 6-phosphate from N-acetylneuraminate: step 4/5.</text>
</comment>
<evidence type="ECO:0000256" key="4">
    <source>
        <dbReference type="ARBA" id="ARBA00022723"/>
    </source>
</evidence>
<evidence type="ECO:0000256" key="8">
    <source>
        <dbReference type="ARBA" id="ARBA00060590"/>
    </source>
</evidence>
<evidence type="ECO:0000256" key="5">
    <source>
        <dbReference type="ARBA" id="ARBA00022801"/>
    </source>
</evidence>
<dbReference type="EMBL" id="SJTH01000011">
    <property type="protein sequence ID" value="TCJ04052.1"/>
    <property type="molecule type" value="Genomic_DNA"/>
</dbReference>
<dbReference type="PIRSF" id="PIRSF038994">
    <property type="entry name" value="NagA"/>
    <property type="match status" value="1"/>
</dbReference>
<dbReference type="Proteomes" id="UP000293846">
    <property type="component" value="Unassembled WGS sequence"/>
</dbReference>
<dbReference type="PANTHER" id="PTHR11113">
    <property type="entry name" value="N-ACETYLGLUCOSAMINE-6-PHOSPHATE DEACETYLASE"/>
    <property type="match status" value="1"/>
</dbReference>
<evidence type="ECO:0000259" key="13">
    <source>
        <dbReference type="Pfam" id="PF01979"/>
    </source>
</evidence>
<dbReference type="OrthoDB" id="9776488at2"/>
<feature type="binding site" evidence="11">
    <location>
        <position position="230"/>
    </location>
    <ligand>
        <name>substrate</name>
    </ligand>
</feature>
<evidence type="ECO:0000256" key="2">
    <source>
        <dbReference type="ARBA" id="ARBA00011899"/>
    </source>
</evidence>
<evidence type="ECO:0000256" key="12">
    <source>
        <dbReference type="PIRSR" id="PIRSR038994-3"/>
    </source>
</evidence>
<dbReference type="Gene3D" id="3.20.20.140">
    <property type="entry name" value="Metal-dependent hydrolases"/>
    <property type="match status" value="1"/>
</dbReference>
<keyword evidence="15" id="KW-1185">Reference proteome</keyword>
<dbReference type="CDD" id="cd00854">
    <property type="entry name" value="NagA"/>
    <property type="match status" value="1"/>
</dbReference>
<dbReference type="AlphaFoldDB" id="A0A4R1AV44"/>
<dbReference type="InterPro" id="IPR003764">
    <property type="entry name" value="GlcNAc_6-P_deAcase"/>
</dbReference>
<keyword evidence="5 9" id="KW-0378">Hydrolase</keyword>
<evidence type="ECO:0000256" key="7">
    <source>
        <dbReference type="ARBA" id="ARBA00047647"/>
    </source>
</evidence>
<dbReference type="Pfam" id="PF01979">
    <property type="entry name" value="Amidohydro_1"/>
    <property type="match status" value="1"/>
</dbReference>
<gene>
    <name evidence="14" type="primary">nagA</name>
    <name evidence="14" type="ORF">E0Y62_11445</name>
</gene>
<dbReference type="PANTHER" id="PTHR11113:SF14">
    <property type="entry name" value="N-ACETYLGLUCOSAMINE-6-PHOSPHATE DEACETYLASE"/>
    <property type="match status" value="1"/>
</dbReference>
<protein>
    <recommendedName>
        <fullName evidence="3">N-acetylglucosamine-6-phosphate deacetylase</fullName>
        <ecNumber evidence="2">3.5.1.25</ecNumber>
    </recommendedName>
</protein>
<dbReference type="InterPro" id="IPR032466">
    <property type="entry name" value="Metal_Hydrolase"/>
</dbReference>
<evidence type="ECO:0000256" key="3">
    <source>
        <dbReference type="ARBA" id="ARBA00018029"/>
    </source>
</evidence>
<dbReference type="SUPFAM" id="SSF51556">
    <property type="entry name" value="Metallo-dependent hydrolases"/>
    <property type="match status" value="1"/>
</dbReference>
<reference evidence="14 15" key="1">
    <citation type="submission" date="2019-03" db="EMBL/GenBank/DDBJ databases">
        <authorList>
            <person name="Jensen L."/>
            <person name="Storgaard J."/>
            <person name="Sulaj E."/>
            <person name="Schramm A."/>
            <person name="Marshall I.P.G."/>
        </authorList>
    </citation>
    <scope>NUCLEOTIDE SEQUENCE [LARGE SCALE GENOMIC DNA]</scope>
    <source>
        <strain evidence="14 15">2017H2G3</strain>
    </source>
</reference>
<feature type="binding site" evidence="12">
    <location>
        <position position="132"/>
    </location>
    <ligand>
        <name>Zn(2+)</name>
        <dbReference type="ChEBI" id="CHEBI:29105"/>
    </ligand>
</feature>
<comment type="catalytic activity">
    <reaction evidence="7">
        <text>N-acetyl-D-glucosamine 6-phosphate + H2O = D-glucosamine 6-phosphate + acetate</text>
        <dbReference type="Rhea" id="RHEA:22936"/>
        <dbReference type="ChEBI" id="CHEBI:15377"/>
        <dbReference type="ChEBI" id="CHEBI:30089"/>
        <dbReference type="ChEBI" id="CHEBI:57513"/>
        <dbReference type="ChEBI" id="CHEBI:58725"/>
        <dbReference type="EC" id="3.5.1.25"/>
    </reaction>
</comment>
<dbReference type="GO" id="GO:0046872">
    <property type="term" value="F:metal ion binding"/>
    <property type="evidence" value="ECO:0007669"/>
    <property type="project" value="UniProtKB-KW"/>
</dbReference>
<dbReference type="GO" id="GO:0008448">
    <property type="term" value="F:N-acetylglucosamine-6-phosphate deacetylase activity"/>
    <property type="evidence" value="ECO:0007669"/>
    <property type="project" value="UniProtKB-EC"/>
</dbReference>
<evidence type="ECO:0000256" key="6">
    <source>
        <dbReference type="ARBA" id="ARBA00023277"/>
    </source>
</evidence>
<organism evidence="14 15">
    <name type="scientific">Cytobacillus praedii</name>
    <dbReference type="NCBI Taxonomy" id="1742358"/>
    <lineage>
        <taxon>Bacteria</taxon>
        <taxon>Bacillati</taxon>
        <taxon>Bacillota</taxon>
        <taxon>Bacilli</taxon>
        <taxon>Bacillales</taxon>
        <taxon>Bacillaceae</taxon>
        <taxon>Cytobacillus</taxon>
    </lineage>
</organism>
<feature type="domain" description="Amidohydrolase-related" evidence="13">
    <location>
        <begin position="54"/>
        <end position="382"/>
    </location>
</feature>
<evidence type="ECO:0000256" key="10">
    <source>
        <dbReference type="PIRSR" id="PIRSR038994-1"/>
    </source>
</evidence>
<evidence type="ECO:0000256" key="1">
    <source>
        <dbReference type="ARBA" id="ARBA00010716"/>
    </source>
</evidence>